<evidence type="ECO:0000313" key="1">
    <source>
        <dbReference type="EMBL" id="KAL2633387.1"/>
    </source>
</evidence>
<evidence type="ECO:0000313" key="2">
    <source>
        <dbReference type="Proteomes" id="UP001605036"/>
    </source>
</evidence>
<accession>A0ABD1YUJ4</accession>
<protein>
    <submittedName>
        <fullName evidence="1">Uncharacterized protein</fullName>
    </submittedName>
</protein>
<dbReference type="Proteomes" id="UP001605036">
    <property type="component" value="Unassembled WGS sequence"/>
</dbReference>
<name>A0ABD1YUJ4_9MARC</name>
<dbReference type="EMBL" id="JBHFFA010000003">
    <property type="protein sequence ID" value="KAL2633387.1"/>
    <property type="molecule type" value="Genomic_DNA"/>
</dbReference>
<organism evidence="1 2">
    <name type="scientific">Riccia fluitans</name>
    <dbReference type="NCBI Taxonomy" id="41844"/>
    <lineage>
        <taxon>Eukaryota</taxon>
        <taxon>Viridiplantae</taxon>
        <taxon>Streptophyta</taxon>
        <taxon>Embryophyta</taxon>
        <taxon>Marchantiophyta</taxon>
        <taxon>Marchantiopsida</taxon>
        <taxon>Marchantiidae</taxon>
        <taxon>Marchantiales</taxon>
        <taxon>Ricciaceae</taxon>
        <taxon>Riccia</taxon>
    </lineage>
</organism>
<sequence>MSLSIIGNHGSVPLIGEVASKTTRQFLKERRWLKFQSNAEGNHLRNSQELPACQHVLRFWEWFRRAGNLRAEALMPNVIVKNPPQSKKSVSVSTRVTFLPVIAFSSFRLKQSTAKEQQCNMHSIFACASTGILCFGYITAVEMPLVTFQYPI</sequence>
<gene>
    <name evidence="1" type="ORF">R1flu_004866</name>
</gene>
<reference evidence="1 2" key="1">
    <citation type="submission" date="2024-09" db="EMBL/GenBank/DDBJ databases">
        <title>Chromosome-scale assembly of Riccia fluitans.</title>
        <authorList>
            <person name="Paukszto L."/>
            <person name="Sawicki J."/>
            <person name="Karawczyk K."/>
            <person name="Piernik-Szablinska J."/>
            <person name="Szczecinska M."/>
            <person name="Mazdziarz M."/>
        </authorList>
    </citation>
    <scope>NUCLEOTIDE SEQUENCE [LARGE SCALE GENOMIC DNA]</scope>
    <source>
        <strain evidence="1">Rf_01</strain>
        <tissue evidence="1">Aerial parts of the thallus</tissue>
    </source>
</reference>
<comment type="caution">
    <text evidence="1">The sequence shown here is derived from an EMBL/GenBank/DDBJ whole genome shotgun (WGS) entry which is preliminary data.</text>
</comment>
<keyword evidence="2" id="KW-1185">Reference proteome</keyword>
<dbReference type="AlphaFoldDB" id="A0ABD1YUJ4"/>
<proteinExistence type="predicted"/>